<keyword evidence="3" id="KW-0134">Cell wall</keyword>
<feature type="signal peptide" evidence="14">
    <location>
        <begin position="1"/>
        <end position="19"/>
    </location>
</feature>
<evidence type="ECO:0000256" key="13">
    <source>
        <dbReference type="SAM" id="MobiDB-lite"/>
    </source>
</evidence>
<keyword evidence="6 15" id="KW-0378">Hydrolase</keyword>
<protein>
    <recommendedName>
        <fullName evidence="9">Probable beta-glucosidase btgE</fullName>
    </recommendedName>
    <alternativeName>
        <fullName evidence="10">Beta-D-glucoside glucohydrolase btgE</fullName>
    </alternativeName>
    <alternativeName>
        <fullName evidence="12">Cellobiase btgE</fullName>
    </alternativeName>
    <alternativeName>
        <fullName evidence="11">Gentiobiase btgE</fullName>
    </alternativeName>
</protein>
<evidence type="ECO:0000256" key="11">
    <source>
        <dbReference type="ARBA" id="ARBA00041516"/>
    </source>
</evidence>
<evidence type="ECO:0000256" key="6">
    <source>
        <dbReference type="ARBA" id="ARBA00022801"/>
    </source>
</evidence>
<dbReference type="GO" id="GO:0005576">
    <property type="term" value="C:extracellular region"/>
    <property type="evidence" value="ECO:0007669"/>
    <property type="project" value="TreeGrafter"/>
</dbReference>
<name>A0A3N4IQ99_ASCIM</name>
<feature type="region of interest" description="Disordered" evidence="13">
    <location>
        <begin position="266"/>
        <end position="326"/>
    </location>
</feature>
<evidence type="ECO:0000256" key="14">
    <source>
        <dbReference type="SAM" id="SignalP"/>
    </source>
</evidence>
<dbReference type="Proteomes" id="UP000275078">
    <property type="component" value="Unassembled WGS sequence"/>
</dbReference>
<comment type="subcellular location">
    <subcellularLocation>
        <location evidence="1">Secreted</location>
        <location evidence="1">Cell wall</location>
    </subcellularLocation>
</comment>
<dbReference type="GO" id="GO:0009986">
    <property type="term" value="C:cell surface"/>
    <property type="evidence" value="ECO:0007669"/>
    <property type="project" value="TreeGrafter"/>
</dbReference>
<evidence type="ECO:0000256" key="9">
    <source>
        <dbReference type="ARBA" id="ARBA00039284"/>
    </source>
</evidence>
<evidence type="ECO:0000256" key="5">
    <source>
        <dbReference type="ARBA" id="ARBA00022729"/>
    </source>
</evidence>
<proteinExistence type="inferred from homology"/>
<evidence type="ECO:0000313" key="15">
    <source>
        <dbReference type="EMBL" id="RPA86918.1"/>
    </source>
</evidence>
<comment type="similarity">
    <text evidence="2">Belongs to the glycosyl hydrolase 17 family.</text>
</comment>
<evidence type="ECO:0000256" key="1">
    <source>
        <dbReference type="ARBA" id="ARBA00004191"/>
    </source>
</evidence>
<evidence type="ECO:0000256" key="4">
    <source>
        <dbReference type="ARBA" id="ARBA00022525"/>
    </source>
</evidence>
<keyword evidence="16" id="KW-1185">Reference proteome</keyword>
<comment type="function">
    <text evidence="8">Beta-glucosidases are one of a number of cellulolytic enzymes involved in the degradation of cellulosic biomass. Catalyzes the last step releasing glucose from the inhibitory cellobiose.</text>
</comment>
<dbReference type="PANTHER" id="PTHR16631:SF24">
    <property type="entry name" value="FAMILY 17 GLUCOSIDASE SCW11-RELATED"/>
    <property type="match status" value="1"/>
</dbReference>
<evidence type="ECO:0000256" key="7">
    <source>
        <dbReference type="ARBA" id="ARBA00023295"/>
    </source>
</evidence>
<dbReference type="InterPro" id="IPR050732">
    <property type="entry name" value="Beta-glucan_modifiers"/>
</dbReference>
<evidence type="ECO:0000256" key="8">
    <source>
        <dbReference type="ARBA" id="ARBA00024983"/>
    </source>
</evidence>
<dbReference type="Gene3D" id="3.20.20.80">
    <property type="entry name" value="Glycosidases"/>
    <property type="match status" value="1"/>
</dbReference>
<dbReference type="SUPFAM" id="SSF51445">
    <property type="entry name" value="(Trans)glycosidases"/>
    <property type="match status" value="1"/>
</dbReference>
<dbReference type="GO" id="GO:0042973">
    <property type="term" value="F:glucan endo-1,3-beta-D-glucosidase activity"/>
    <property type="evidence" value="ECO:0007669"/>
    <property type="project" value="TreeGrafter"/>
</dbReference>
<keyword evidence="7" id="KW-0326">Glycosidase</keyword>
<dbReference type="InterPro" id="IPR017853">
    <property type="entry name" value="GH"/>
</dbReference>
<feature type="chain" id="PRO_5017922267" description="Probable beta-glucosidase btgE" evidence="14">
    <location>
        <begin position="20"/>
        <end position="598"/>
    </location>
</feature>
<evidence type="ECO:0000256" key="12">
    <source>
        <dbReference type="ARBA" id="ARBA00042762"/>
    </source>
</evidence>
<dbReference type="STRING" id="1160509.A0A3N4IQ99"/>
<feature type="compositionally biased region" description="Low complexity" evidence="13">
    <location>
        <begin position="266"/>
        <end position="284"/>
    </location>
</feature>
<dbReference type="GO" id="GO:0009277">
    <property type="term" value="C:fungal-type cell wall"/>
    <property type="evidence" value="ECO:0007669"/>
    <property type="project" value="TreeGrafter"/>
</dbReference>
<dbReference type="OrthoDB" id="4082933at2759"/>
<dbReference type="GO" id="GO:0071555">
    <property type="term" value="P:cell wall organization"/>
    <property type="evidence" value="ECO:0007669"/>
    <property type="project" value="TreeGrafter"/>
</dbReference>
<keyword evidence="5 14" id="KW-0732">Signal</keyword>
<accession>A0A3N4IQ99</accession>
<evidence type="ECO:0000256" key="10">
    <source>
        <dbReference type="ARBA" id="ARBA00041495"/>
    </source>
</evidence>
<reference evidence="15 16" key="1">
    <citation type="journal article" date="2018" name="Nat. Ecol. Evol.">
        <title>Pezizomycetes genomes reveal the molecular basis of ectomycorrhizal truffle lifestyle.</title>
        <authorList>
            <person name="Murat C."/>
            <person name="Payen T."/>
            <person name="Noel B."/>
            <person name="Kuo A."/>
            <person name="Morin E."/>
            <person name="Chen J."/>
            <person name="Kohler A."/>
            <person name="Krizsan K."/>
            <person name="Balestrini R."/>
            <person name="Da Silva C."/>
            <person name="Montanini B."/>
            <person name="Hainaut M."/>
            <person name="Levati E."/>
            <person name="Barry K.W."/>
            <person name="Belfiori B."/>
            <person name="Cichocki N."/>
            <person name="Clum A."/>
            <person name="Dockter R.B."/>
            <person name="Fauchery L."/>
            <person name="Guy J."/>
            <person name="Iotti M."/>
            <person name="Le Tacon F."/>
            <person name="Lindquist E.A."/>
            <person name="Lipzen A."/>
            <person name="Malagnac F."/>
            <person name="Mello A."/>
            <person name="Molinier V."/>
            <person name="Miyauchi S."/>
            <person name="Poulain J."/>
            <person name="Riccioni C."/>
            <person name="Rubini A."/>
            <person name="Sitrit Y."/>
            <person name="Splivallo R."/>
            <person name="Traeger S."/>
            <person name="Wang M."/>
            <person name="Zifcakova L."/>
            <person name="Wipf D."/>
            <person name="Zambonelli A."/>
            <person name="Paolocci F."/>
            <person name="Nowrousian M."/>
            <person name="Ottonello S."/>
            <person name="Baldrian P."/>
            <person name="Spatafora J.W."/>
            <person name="Henrissat B."/>
            <person name="Nagy L.G."/>
            <person name="Aury J.M."/>
            <person name="Wincker P."/>
            <person name="Grigoriev I.V."/>
            <person name="Bonfante P."/>
            <person name="Martin F.M."/>
        </authorList>
    </citation>
    <scope>NUCLEOTIDE SEQUENCE [LARGE SCALE GENOMIC DNA]</scope>
    <source>
        <strain evidence="15 16">RN42</strain>
    </source>
</reference>
<dbReference type="EMBL" id="ML119648">
    <property type="protein sequence ID" value="RPA86918.1"/>
    <property type="molecule type" value="Genomic_DNA"/>
</dbReference>
<feature type="compositionally biased region" description="Polar residues" evidence="13">
    <location>
        <begin position="311"/>
        <end position="323"/>
    </location>
</feature>
<keyword evidence="4" id="KW-0964">Secreted</keyword>
<evidence type="ECO:0000256" key="3">
    <source>
        <dbReference type="ARBA" id="ARBA00022512"/>
    </source>
</evidence>
<gene>
    <name evidence="15" type="ORF">BJ508DRAFT_411070</name>
</gene>
<dbReference type="AlphaFoldDB" id="A0A3N4IQ99"/>
<organism evidence="15 16">
    <name type="scientific">Ascobolus immersus RN42</name>
    <dbReference type="NCBI Taxonomy" id="1160509"/>
    <lineage>
        <taxon>Eukaryota</taxon>
        <taxon>Fungi</taxon>
        <taxon>Dikarya</taxon>
        <taxon>Ascomycota</taxon>
        <taxon>Pezizomycotina</taxon>
        <taxon>Pezizomycetes</taxon>
        <taxon>Pezizales</taxon>
        <taxon>Ascobolaceae</taxon>
        <taxon>Ascobolus</taxon>
    </lineage>
</organism>
<evidence type="ECO:0000256" key="2">
    <source>
        <dbReference type="ARBA" id="ARBA00008773"/>
    </source>
</evidence>
<sequence>MRYNYTALALGALVAGATAAGHHGHHRRHHLHARNPLGTAVAGNPSCEAKCTTYVTSYLVDVEPATTAPVQSTATIVPVAPSETPVVEEPVLPPVTESTTSTSTSTDFVTTTVTKDEPVPTPAITTIHEPGTYTIPATTVTLTQTTAVCVPEVTTLPAGEVTYGGVTTVVSTSTVVECPVPTAITNDGKVTYTLTSTAYECPTPGTYIIGGTTTVNAVPVTVEVPVVTQYEPGTYTRPATTVTATVTDFVVTCPLETVTATQTVVPVAPTEAPEAPKAETPNAEAPKEETPAPAPVEEQDPVETVVKSEPSAPSSTKSVSATPVPTKAPTTEFIKKEGLWAITYSPYNDDQSCKSQADVERDIAAIAAKGFKSIRLYSPECDGLKNVGGACKKNGLKIILGVFIKAGGTQNGDADKQVEEIINWKQWDLLDFFVIGNEAVFQGFLTGAELAAYMDKVSAQVRAAGYGGQITTAEPVNILATVKEHLCPRMDVVGVNVHPFFNPNNTPDFAGQFVKNEMALAKEYCGNTKDVVVLETGWPSRGSCVGSACPSKENQRAALKSIEAKNSGHVVYFTYRNDLWKHEGPYHVEQSFGCGDLF</sequence>
<dbReference type="PANTHER" id="PTHR16631">
    <property type="entry name" value="GLUCAN 1,3-BETA-GLUCOSIDASE"/>
    <property type="match status" value="1"/>
</dbReference>
<evidence type="ECO:0000313" key="16">
    <source>
        <dbReference type="Proteomes" id="UP000275078"/>
    </source>
</evidence>